<feature type="transmembrane region" description="Helical" evidence="1">
    <location>
        <begin position="116"/>
        <end position="134"/>
    </location>
</feature>
<feature type="transmembrane region" description="Helical" evidence="1">
    <location>
        <begin position="56"/>
        <end position="78"/>
    </location>
</feature>
<gene>
    <name evidence="2" type="ORF">HELGO_WM27365</name>
</gene>
<dbReference type="AlphaFoldDB" id="A0A6S6UGE5"/>
<keyword evidence="1" id="KW-0472">Membrane</keyword>
<sequence>MNKFRHLKILITVQLVAFILLIVAITYPVDSLLDPLLQEYLLQEEIFDENLSTALLTFWIFAFILVLINLIAFISLLFKKIWAKKAYIYTTFLFLPMSLFVGATVDHAIISTLDDIMIFTSGMIVALLMYTNVYEE</sequence>
<keyword evidence="1" id="KW-0812">Transmembrane</keyword>
<keyword evidence="1" id="KW-1133">Transmembrane helix</keyword>
<protein>
    <submittedName>
        <fullName evidence="2">Uncharacterized protein</fullName>
    </submittedName>
</protein>
<accession>A0A6S6UGE5</accession>
<proteinExistence type="predicted"/>
<evidence type="ECO:0000313" key="2">
    <source>
        <dbReference type="EMBL" id="CAA6827428.1"/>
    </source>
</evidence>
<feature type="transmembrane region" description="Helical" evidence="1">
    <location>
        <begin position="87"/>
        <end position="110"/>
    </location>
</feature>
<dbReference type="EMBL" id="CACVAZ010000221">
    <property type="protein sequence ID" value="CAA6827428.1"/>
    <property type="molecule type" value="Genomic_DNA"/>
</dbReference>
<organism evidence="2">
    <name type="scientific">uncultured Sulfurovum sp</name>
    <dbReference type="NCBI Taxonomy" id="269237"/>
    <lineage>
        <taxon>Bacteria</taxon>
        <taxon>Pseudomonadati</taxon>
        <taxon>Campylobacterota</taxon>
        <taxon>Epsilonproteobacteria</taxon>
        <taxon>Campylobacterales</taxon>
        <taxon>Sulfurovaceae</taxon>
        <taxon>Sulfurovum</taxon>
        <taxon>environmental samples</taxon>
    </lineage>
</organism>
<reference evidence="2" key="1">
    <citation type="submission" date="2020-01" db="EMBL/GenBank/DDBJ databases">
        <authorList>
            <person name="Meier V. D."/>
            <person name="Meier V D."/>
        </authorList>
    </citation>
    <scope>NUCLEOTIDE SEQUENCE</scope>
    <source>
        <strain evidence="2">HLG_WM_MAG_02</strain>
    </source>
</reference>
<evidence type="ECO:0000256" key="1">
    <source>
        <dbReference type="SAM" id="Phobius"/>
    </source>
</evidence>
<feature type="transmembrane region" description="Helical" evidence="1">
    <location>
        <begin position="7"/>
        <end position="27"/>
    </location>
</feature>
<name>A0A6S6UGE5_9BACT</name>